<accession>A0A4T1ZXY9</accession>
<feature type="transmembrane region" description="Helical" evidence="1">
    <location>
        <begin position="247"/>
        <end position="268"/>
    </location>
</feature>
<evidence type="ECO:0000313" key="3">
    <source>
        <dbReference type="Proteomes" id="UP000307541"/>
    </source>
</evidence>
<gene>
    <name evidence="2" type="ORF">D8779_13430</name>
</gene>
<feature type="transmembrane region" description="Helical" evidence="1">
    <location>
        <begin position="179"/>
        <end position="204"/>
    </location>
</feature>
<feature type="transmembrane region" description="Helical" evidence="1">
    <location>
        <begin position="122"/>
        <end position="141"/>
    </location>
</feature>
<keyword evidence="1" id="KW-0812">Transmembrane</keyword>
<name>A0A4T1ZXY9_9PSED</name>
<keyword evidence="3" id="KW-1185">Reference proteome</keyword>
<dbReference type="OrthoDB" id="7029908at2"/>
<proteinExistence type="predicted"/>
<keyword evidence="1" id="KW-1133">Transmembrane helix</keyword>
<keyword evidence="1" id="KW-0472">Membrane</keyword>
<protein>
    <submittedName>
        <fullName evidence="2">Uncharacterized protein</fullName>
    </submittedName>
</protein>
<sequence>MSNNTKIEEDAIDKAISKFESFALKHLKEILTIAPPVIGLSIFLSYFVKQGFYPSFDILQFSSLLIFAFVIGVLLILSIALALAVPGYIYKSILLSHEKTQKKLKLHFIKPDESEDKAQMFFVYRIFIFYPVLLCGLLNWLAAYRFHDHYTPIFLTTPLFISLIFCAISSYKLEFQASSVFALFFTLAVATFMSNFSIITIFLATKESILNIDGEFAQLATVIIGTLFVSLVISVSCIAVLGGIRYLLYACVAFSFVILFYGGVLTSFPSKFVNMLSLGNYTATSLMLTKDFCEIKNFPIEINDKCELTDAYIIWSMGDYTLARVESKAGGTYRFQIQNKYIRAIVRKNSKSDEAKNK</sequence>
<dbReference type="RefSeq" id="WP_136664978.1">
    <property type="nucleotide sequence ID" value="NZ_RFLV01000002.1"/>
</dbReference>
<comment type="caution">
    <text evidence="2">The sequence shown here is derived from an EMBL/GenBank/DDBJ whole genome shotgun (WGS) entry which is preliminary data.</text>
</comment>
<dbReference type="AlphaFoldDB" id="A0A4T1ZXY9"/>
<feature type="transmembrane region" description="Helical" evidence="1">
    <location>
        <begin position="61"/>
        <end position="89"/>
    </location>
</feature>
<reference evidence="2 3" key="1">
    <citation type="submission" date="2018-10" db="EMBL/GenBank/DDBJ databases">
        <title>Pseudomonas leptonychotis sp. nov., isolated from Weddell seals in Antarctica.</title>
        <authorList>
            <person name="Novakova D."/>
            <person name="Svec P."/>
            <person name="Kralova S."/>
            <person name="Kristofova L."/>
            <person name="Zeman M."/>
            <person name="Pantucek R."/>
            <person name="Maslanova I."/>
            <person name="Sedlacek I."/>
        </authorList>
    </citation>
    <scope>NUCLEOTIDE SEQUENCE [LARGE SCALE GENOMIC DNA]</scope>
    <source>
        <strain evidence="2 3">CCM 8849</strain>
    </source>
</reference>
<evidence type="ECO:0000256" key="1">
    <source>
        <dbReference type="SAM" id="Phobius"/>
    </source>
</evidence>
<dbReference type="EMBL" id="RFLV01000002">
    <property type="protein sequence ID" value="TIH08499.1"/>
    <property type="molecule type" value="Genomic_DNA"/>
</dbReference>
<evidence type="ECO:0000313" key="2">
    <source>
        <dbReference type="EMBL" id="TIH08499.1"/>
    </source>
</evidence>
<dbReference type="Proteomes" id="UP000307541">
    <property type="component" value="Unassembled WGS sequence"/>
</dbReference>
<feature type="transmembrane region" description="Helical" evidence="1">
    <location>
        <begin position="153"/>
        <end position="173"/>
    </location>
</feature>
<feature type="transmembrane region" description="Helical" evidence="1">
    <location>
        <begin position="30"/>
        <end position="49"/>
    </location>
</feature>
<organism evidence="2 3">
    <name type="scientific">Pseudomonas leptonychotis</name>
    <dbReference type="NCBI Taxonomy" id="2448482"/>
    <lineage>
        <taxon>Bacteria</taxon>
        <taxon>Pseudomonadati</taxon>
        <taxon>Pseudomonadota</taxon>
        <taxon>Gammaproteobacteria</taxon>
        <taxon>Pseudomonadales</taxon>
        <taxon>Pseudomonadaceae</taxon>
        <taxon>Pseudomonas</taxon>
    </lineage>
</organism>
<feature type="transmembrane region" description="Helical" evidence="1">
    <location>
        <begin position="216"/>
        <end position="241"/>
    </location>
</feature>